<gene>
    <name evidence="3" type="ORF">J4557_38085</name>
</gene>
<feature type="compositionally biased region" description="Basic residues" evidence="1">
    <location>
        <begin position="49"/>
        <end position="60"/>
    </location>
</feature>
<feature type="transmembrane region" description="Helical" evidence="2">
    <location>
        <begin position="26"/>
        <end position="48"/>
    </location>
</feature>
<keyword evidence="4" id="KW-1185">Reference proteome</keyword>
<protein>
    <submittedName>
        <fullName evidence="3">Uncharacterized protein</fullName>
    </submittedName>
</protein>
<evidence type="ECO:0000313" key="4">
    <source>
        <dbReference type="Proteomes" id="UP000666915"/>
    </source>
</evidence>
<dbReference type="Proteomes" id="UP000666915">
    <property type="component" value="Unassembled WGS sequence"/>
</dbReference>
<keyword evidence="2" id="KW-0472">Membrane</keyword>
<reference evidence="3 4" key="1">
    <citation type="submission" date="2021-03" db="EMBL/GenBank/DDBJ databases">
        <authorList>
            <person name="Kanchanasin P."/>
            <person name="Saeng-In P."/>
            <person name="Phongsopitanun W."/>
            <person name="Yuki M."/>
            <person name="Kudo T."/>
            <person name="Ohkuma M."/>
            <person name="Tanasupawat S."/>
        </authorList>
    </citation>
    <scope>NUCLEOTIDE SEQUENCE [LARGE SCALE GENOMIC DNA]</scope>
    <source>
        <strain evidence="3 4">L46</strain>
    </source>
</reference>
<dbReference type="EMBL" id="JAGEOK010000032">
    <property type="protein sequence ID" value="MBO2443349.1"/>
    <property type="molecule type" value="Genomic_DNA"/>
</dbReference>
<name>A0ABS3RCN8_9ACTN</name>
<sequence>MPDNTEPGRPAVRDLVSTRNCKAHRLAAWTFAALAALAALAAVLASTVPRRRRGTRHRPSERRFPRPGPRSG</sequence>
<keyword evidence="2" id="KW-1133">Transmembrane helix</keyword>
<feature type="region of interest" description="Disordered" evidence="1">
    <location>
        <begin position="47"/>
        <end position="72"/>
    </location>
</feature>
<proteinExistence type="predicted"/>
<evidence type="ECO:0000256" key="2">
    <source>
        <dbReference type="SAM" id="Phobius"/>
    </source>
</evidence>
<dbReference type="RefSeq" id="WP_208271658.1">
    <property type="nucleotide sequence ID" value="NZ_BAAAGM010000054.1"/>
</dbReference>
<comment type="caution">
    <text evidence="3">The sequence shown here is derived from an EMBL/GenBank/DDBJ whole genome shotgun (WGS) entry which is preliminary data.</text>
</comment>
<evidence type="ECO:0000313" key="3">
    <source>
        <dbReference type="EMBL" id="MBO2443349.1"/>
    </source>
</evidence>
<keyword evidence="2" id="KW-0812">Transmembrane</keyword>
<accession>A0ABS3RCN8</accession>
<organism evidence="3 4">
    <name type="scientific">Actinomadura nitritigenes</name>
    <dbReference type="NCBI Taxonomy" id="134602"/>
    <lineage>
        <taxon>Bacteria</taxon>
        <taxon>Bacillati</taxon>
        <taxon>Actinomycetota</taxon>
        <taxon>Actinomycetes</taxon>
        <taxon>Streptosporangiales</taxon>
        <taxon>Thermomonosporaceae</taxon>
        <taxon>Actinomadura</taxon>
    </lineage>
</organism>
<evidence type="ECO:0000256" key="1">
    <source>
        <dbReference type="SAM" id="MobiDB-lite"/>
    </source>
</evidence>